<keyword evidence="2" id="KW-0812">Transmembrane</keyword>
<keyword evidence="4" id="KW-1185">Reference proteome</keyword>
<evidence type="ECO:0000256" key="1">
    <source>
        <dbReference type="SAM" id="MobiDB-lite"/>
    </source>
</evidence>
<name>A0ABV3CAT0_9ACTN</name>
<evidence type="ECO:0000313" key="3">
    <source>
        <dbReference type="EMBL" id="MEU7071882.1"/>
    </source>
</evidence>
<protein>
    <submittedName>
        <fullName evidence="3">Lipopolysaccharide biosynthesis protein</fullName>
    </submittedName>
</protein>
<evidence type="ECO:0000313" key="4">
    <source>
        <dbReference type="Proteomes" id="UP001551329"/>
    </source>
</evidence>
<accession>A0ABV3CAT0</accession>
<organism evidence="3 4">
    <name type="scientific">Streptomyces narbonensis</name>
    <dbReference type="NCBI Taxonomy" id="67333"/>
    <lineage>
        <taxon>Bacteria</taxon>
        <taxon>Bacillati</taxon>
        <taxon>Actinomycetota</taxon>
        <taxon>Actinomycetes</taxon>
        <taxon>Kitasatosporales</taxon>
        <taxon>Streptomycetaceae</taxon>
        <taxon>Streptomyces</taxon>
    </lineage>
</organism>
<dbReference type="RefSeq" id="WP_358475720.1">
    <property type="nucleotide sequence ID" value="NZ_JBEZAE010000010.1"/>
</dbReference>
<feature type="region of interest" description="Disordered" evidence="1">
    <location>
        <begin position="191"/>
        <end position="234"/>
    </location>
</feature>
<comment type="caution">
    <text evidence="3">The sequence shown here is derived from an EMBL/GenBank/DDBJ whole genome shotgun (WGS) entry which is preliminary data.</text>
</comment>
<feature type="transmembrane region" description="Helical" evidence="2">
    <location>
        <begin position="20"/>
        <end position="40"/>
    </location>
</feature>
<evidence type="ECO:0000256" key="2">
    <source>
        <dbReference type="SAM" id="Phobius"/>
    </source>
</evidence>
<proteinExistence type="predicted"/>
<reference evidence="3 4" key="1">
    <citation type="submission" date="2024-06" db="EMBL/GenBank/DDBJ databases">
        <title>The Natural Products Discovery Center: Release of the First 8490 Sequenced Strains for Exploring Actinobacteria Biosynthetic Diversity.</title>
        <authorList>
            <person name="Kalkreuter E."/>
            <person name="Kautsar S.A."/>
            <person name="Yang D."/>
            <person name="Bader C.D."/>
            <person name="Teijaro C.N."/>
            <person name="Fluegel L."/>
            <person name="Davis C.M."/>
            <person name="Simpson J.R."/>
            <person name="Lauterbach L."/>
            <person name="Steele A.D."/>
            <person name="Gui C."/>
            <person name="Meng S."/>
            <person name="Li G."/>
            <person name="Viehrig K."/>
            <person name="Ye F."/>
            <person name="Su P."/>
            <person name="Kiefer A.F."/>
            <person name="Nichols A."/>
            <person name="Cepeda A.J."/>
            <person name="Yan W."/>
            <person name="Fan B."/>
            <person name="Jiang Y."/>
            <person name="Adhikari A."/>
            <person name="Zheng C.-J."/>
            <person name="Schuster L."/>
            <person name="Cowan T.M."/>
            <person name="Smanski M.J."/>
            <person name="Chevrette M.G."/>
            <person name="De Carvalho L.P.S."/>
            <person name="Shen B."/>
        </authorList>
    </citation>
    <scope>NUCLEOTIDE SEQUENCE [LARGE SCALE GENOMIC DNA]</scope>
    <source>
        <strain evidence="3 4">NPDC045974</strain>
    </source>
</reference>
<gene>
    <name evidence="3" type="ORF">AB0A88_17310</name>
</gene>
<feature type="compositionally biased region" description="Low complexity" evidence="1">
    <location>
        <begin position="203"/>
        <end position="225"/>
    </location>
</feature>
<keyword evidence="2" id="KW-1133">Transmembrane helix</keyword>
<dbReference type="EMBL" id="JBEZAE010000010">
    <property type="protein sequence ID" value="MEU7071882.1"/>
    <property type="molecule type" value="Genomic_DNA"/>
</dbReference>
<sequence>MNTTPTRTFPPAGLRRPGRWAVLPAAVLAGAALGGGYGALKTPQYAAISYVIVVPAEKSDPAAALGFAQAYGRVATDIAVTGDAQVWAGVTADTLRRSVQAATSPDAPMISITARADKPAKAVSMADGVARALVLNSTHVAGSTGVKVVQFSRATKPVAPVSPSAPLSALVGACAGGLLGGLVLLVRPKRGTPRGEARHSRQTPAAPGTPGAPASSAAVPAPAVASHQPEPEAV</sequence>
<dbReference type="Proteomes" id="UP001551329">
    <property type="component" value="Unassembled WGS sequence"/>
</dbReference>
<keyword evidence="2" id="KW-0472">Membrane</keyword>
<feature type="transmembrane region" description="Helical" evidence="2">
    <location>
        <begin position="167"/>
        <end position="186"/>
    </location>
</feature>